<proteinExistence type="predicted"/>
<evidence type="ECO:0000313" key="2">
    <source>
        <dbReference type="EMBL" id="MCE5166587.1"/>
    </source>
</evidence>
<dbReference type="EMBL" id="JACEIK010026632">
    <property type="protein sequence ID" value="MCE5166587.1"/>
    <property type="molecule type" value="Genomic_DNA"/>
</dbReference>
<organism evidence="2 3">
    <name type="scientific">Datura stramonium</name>
    <name type="common">Jimsonweed</name>
    <name type="synonym">Common thornapple</name>
    <dbReference type="NCBI Taxonomy" id="4076"/>
    <lineage>
        <taxon>Eukaryota</taxon>
        <taxon>Viridiplantae</taxon>
        <taxon>Streptophyta</taxon>
        <taxon>Embryophyta</taxon>
        <taxon>Tracheophyta</taxon>
        <taxon>Spermatophyta</taxon>
        <taxon>Magnoliopsida</taxon>
        <taxon>eudicotyledons</taxon>
        <taxon>Gunneridae</taxon>
        <taxon>Pentapetalae</taxon>
        <taxon>asterids</taxon>
        <taxon>lamiids</taxon>
        <taxon>Solanales</taxon>
        <taxon>Solanaceae</taxon>
        <taxon>Solanoideae</taxon>
        <taxon>Datureae</taxon>
        <taxon>Datura</taxon>
    </lineage>
</organism>
<gene>
    <name evidence="2" type="ORF">HAX54_022168</name>
</gene>
<evidence type="ECO:0000313" key="3">
    <source>
        <dbReference type="Proteomes" id="UP000823775"/>
    </source>
</evidence>
<feature type="compositionally biased region" description="Basic and acidic residues" evidence="1">
    <location>
        <begin position="95"/>
        <end position="109"/>
    </location>
</feature>
<comment type="caution">
    <text evidence="2">The sequence shown here is derived from an EMBL/GenBank/DDBJ whole genome shotgun (WGS) entry which is preliminary data.</text>
</comment>
<name>A0ABS8Y6D4_DATST</name>
<sequence length="129" mass="14837">MQQDLTRKIDAVNADKGSSNWANLFEKNRLASHEISNARQHQDDQLFEKPKRGKRLQKVVQKWVSKGLKPTTDVVHQPQKEPQELIDVPIQEKQVTGEEHMRNISKDKGTGNSIDFRIEDFSPLQPTPL</sequence>
<protein>
    <submittedName>
        <fullName evidence="2">Uncharacterized protein</fullName>
    </submittedName>
</protein>
<accession>A0ABS8Y6D4</accession>
<reference evidence="2 3" key="1">
    <citation type="journal article" date="2021" name="BMC Genomics">
        <title>Datura genome reveals duplications of psychoactive alkaloid biosynthetic genes and high mutation rate following tissue culture.</title>
        <authorList>
            <person name="Rajewski A."/>
            <person name="Carter-House D."/>
            <person name="Stajich J."/>
            <person name="Litt A."/>
        </authorList>
    </citation>
    <scope>NUCLEOTIDE SEQUENCE [LARGE SCALE GENOMIC DNA]</scope>
    <source>
        <strain evidence="2">AR-01</strain>
    </source>
</reference>
<evidence type="ECO:0000256" key="1">
    <source>
        <dbReference type="SAM" id="MobiDB-lite"/>
    </source>
</evidence>
<keyword evidence="3" id="KW-1185">Reference proteome</keyword>
<dbReference type="Proteomes" id="UP000823775">
    <property type="component" value="Unassembled WGS sequence"/>
</dbReference>
<feature type="region of interest" description="Disordered" evidence="1">
    <location>
        <begin position="93"/>
        <end position="129"/>
    </location>
</feature>